<keyword evidence="2" id="KW-1185">Reference proteome</keyword>
<reference evidence="2" key="2">
    <citation type="submission" date="2013-04" db="EMBL/GenBank/DDBJ databases">
        <title>Genomic mechanisms accounting for the adaptation to parasitism in nematode-trapping fungi.</title>
        <authorList>
            <person name="Ahren D.G."/>
        </authorList>
    </citation>
    <scope>NUCLEOTIDE SEQUENCE [LARGE SCALE GENOMIC DNA]</scope>
    <source>
        <strain evidence="2">CBS 200.50</strain>
    </source>
</reference>
<name>S8BTI5_DACHA</name>
<dbReference type="AlphaFoldDB" id="S8BTI5"/>
<dbReference type="EMBL" id="AQGS01000539">
    <property type="protein sequence ID" value="EPS38562.1"/>
    <property type="molecule type" value="Genomic_DNA"/>
</dbReference>
<protein>
    <submittedName>
        <fullName evidence="1">Uncharacterized protein</fullName>
    </submittedName>
</protein>
<evidence type="ECO:0000313" key="2">
    <source>
        <dbReference type="Proteomes" id="UP000015100"/>
    </source>
</evidence>
<proteinExistence type="predicted"/>
<sequence length="222" mass="25732">MVKNSPSQQNHSRPTQEPTFRQLKNILDKVEVLAEGLKMQMMASNIHKEEQNVSRNTSGIGEAAETTAVENDDSIRQRPGVLKPTFVIPSDEIILAPSDEENDDDWWEIESEFDCYTTDFINKLEQEKAGFITEGRQRHRAAKLESAEKAKQQSREEINIFKEFMEEAKSTFDDFMEAFKNFIRSMSNAIESVISWIKEKLLEIFKDQGKAIPRRYSSYQRI</sequence>
<dbReference type="Proteomes" id="UP000015100">
    <property type="component" value="Unassembled WGS sequence"/>
</dbReference>
<accession>S8BTI5</accession>
<gene>
    <name evidence="1" type="ORF">H072_7679</name>
</gene>
<dbReference type="HOGENOM" id="CLU_1245301_0_0_1"/>
<comment type="caution">
    <text evidence="1">The sequence shown here is derived from an EMBL/GenBank/DDBJ whole genome shotgun (WGS) entry which is preliminary data.</text>
</comment>
<organism evidence="1 2">
    <name type="scientific">Dactylellina haptotyla (strain CBS 200.50)</name>
    <name type="common">Nematode-trapping fungus</name>
    <name type="synonym">Monacrosporium haptotylum</name>
    <dbReference type="NCBI Taxonomy" id="1284197"/>
    <lineage>
        <taxon>Eukaryota</taxon>
        <taxon>Fungi</taxon>
        <taxon>Dikarya</taxon>
        <taxon>Ascomycota</taxon>
        <taxon>Pezizomycotina</taxon>
        <taxon>Orbiliomycetes</taxon>
        <taxon>Orbiliales</taxon>
        <taxon>Orbiliaceae</taxon>
        <taxon>Dactylellina</taxon>
    </lineage>
</organism>
<reference evidence="1 2" key="1">
    <citation type="journal article" date="2013" name="PLoS Genet.">
        <title>Genomic mechanisms accounting for the adaptation to parasitism in nematode-trapping fungi.</title>
        <authorList>
            <person name="Meerupati T."/>
            <person name="Andersson K.M."/>
            <person name="Friman E."/>
            <person name="Kumar D."/>
            <person name="Tunlid A."/>
            <person name="Ahren D."/>
        </authorList>
    </citation>
    <scope>NUCLEOTIDE SEQUENCE [LARGE SCALE GENOMIC DNA]</scope>
    <source>
        <strain evidence="1 2">CBS 200.50</strain>
    </source>
</reference>
<evidence type="ECO:0000313" key="1">
    <source>
        <dbReference type="EMBL" id="EPS38562.1"/>
    </source>
</evidence>